<protein>
    <recommendedName>
        <fullName evidence="4">PEP-CTERM protein-sorting domain-containing protein</fullName>
    </recommendedName>
</protein>
<keyword evidence="1" id="KW-0812">Transmembrane</keyword>
<comment type="caution">
    <text evidence="2">The sequence shown here is derived from an EMBL/GenBank/DDBJ whole genome shotgun (WGS) entry which is preliminary data.</text>
</comment>
<feature type="transmembrane region" description="Helical" evidence="1">
    <location>
        <begin position="65"/>
        <end position="87"/>
    </location>
</feature>
<dbReference type="AlphaFoldDB" id="A0A317F4J4"/>
<sequence>MAWQSPASEEYYVNFHLSCIVTISIHLEIVNASAKPDTVTTRRRPGGARLSVETHRMLRCHPLRALALGAFLFGAAAAAPASAAPIITLTVSGTITAGTDHAGKFFAPGTDLTGKGFTLVTTFNPTGTSVSGTSTEGTVTAFGPGAPTQITIAGGSAPFSAVGGFGVFTSGIGGGGTLTGVDSFVFGAQGGIDLGGTYVSLLQTIAGVLADATALQSFSLTGPFFDPDDSFAEVRADAYSNDGINTPVLLFSFAVQGSEVELLSVQVTEVPEPAGLAVLAIAAAGLVAVRRRAAV</sequence>
<keyword evidence="1" id="KW-0472">Membrane</keyword>
<evidence type="ECO:0000313" key="2">
    <source>
        <dbReference type="EMBL" id="PWS34080.1"/>
    </source>
</evidence>
<gene>
    <name evidence="2" type="ORF">DFH01_27535</name>
</gene>
<evidence type="ECO:0008006" key="4">
    <source>
        <dbReference type="Google" id="ProtNLM"/>
    </source>
</evidence>
<proteinExistence type="predicted"/>
<keyword evidence="1" id="KW-1133">Transmembrane helix</keyword>
<dbReference type="EMBL" id="QGNA01000009">
    <property type="protein sequence ID" value="PWS34080.1"/>
    <property type="molecule type" value="Genomic_DNA"/>
</dbReference>
<accession>A0A317F4J4</accession>
<reference evidence="3" key="1">
    <citation type="submission" date="2018-05" db="EMBL/GenBank/DDBJ databases">
        <authorList>
            <person name="Du Z."/>
            <person name="Wang X."/>
        </authorList>
    </citation>
    <scope>NUCLEOTIDE SEQUENCE [LARGE SCALE GENOMIC DNA]</scope>
    <source>
        <strain evidence="3">CQN31</strain>
    </source>
</reference>
<evidence type="ECO:0000256" key="1">
    <source>
        <dbReference type="SAM" id="Phobius"/>
    </source>
</evidence>
<keyword evidence="3" id="KW-1185">Reference proteome</keyword>
<evidence type="ECO:0000313" key="3">
    <source>
        <dbReference type="Proteomes" id="UP000245765"/>
    </source>
</evidence>
<dbReference type="NCBIfam" id="TIGR02595">
    <property type="entry name" value="PEP_CTERM"/>
    <property type="match status" value="1"/>
</dbReference>
<dbReference type="InterPro" id="IPR013424">
    <property type="entry name" value="Ice-binding_C"/>
</dbReference>
<feature type="transmembrane region" description="Helical" evidence="1">
    <location>
        <begin position="12"/>
        <end position="34"/>
    </location>
</feature>
<name>A0A317F4J4_9PROT</name>
<dbReference type="Proteomes" id="UP000245765">
    <property type="component" value="Unassembled WGS sequence"/>
</dbReference>
<organism evidence="2 3">
    <name type="scientific">Falsiroseomonas bella</name>
    <dbReference type="NCBI Taxonomy" id="2184016"/>
    <lineage>
        <taxon>Bacteria</taxon>
        <taxon>Pseudomonadati</taxon>
        <taxon>Pseudomonadota</taxon>
        <taxon>Alphaproteobacteria</taxon>
        <taxon>Acetobacterales</taxon>
        <taxon>Roseomonadaceae</taxon>
        <taxon>Falsiroseomonas</taxon>
    </lineage>
</organism>